<evidence type="ECO:0000313" key="1">
    <source>
        <dbReference type="EMBL" id="QXO95664.1"/>
    </source>
</evidence>
<dbReference type="AlphaFoldDB" id="A0A8F5ZGF9"/>
<dbReference type="Proteomes" id="UP000694228">
    <property type="component" value="Chromosome"/>
</dbReference>
<protein>
    <submittedName>
        <fullName evidence="1">Uncharacterized protein</fullName>
    </submittedName>
</protein>
<accession>A0A8F5ZGF9</accession>
<reference evidence="1 2" key="1">
    <citation type="submission" date="2021-06" db="EMBL/GenBank/DDBJ databases">
        <title>Complete genome sequence of the secondary alcohol utilizing methanogen Methanospirillum hungatei strain GP1.</title>
        <authorList>
            <person name="Day L.A."/>
            <person name="Costa K.C."/>
        </authorList>
    </citation>
    <scope>NUCLEOTIDE SEQUENCE [LARGE SCALE GENOMIC DNA]</scope>
    <source>
        <strain evidence="1 2">GP1</strain>
    </source>
</reference>
<name>A0A8F5ZGF9_METHU</name>
<gene>
    <name evidence="1" type="ORF">KSK55_04515</name>
</gene>
<proteinExistence type="predicted"/>
<dbReference type="EMBL" id="CP077107">
    <property type="protein sequence ID" value="QXO95664.1"/>
    <property type="molecule type" value="Genomic_DNA"/>
</dbReference>
<evidence type="ECO:0000313" key="2">
    <source>
        <dbReference type="Proteomes" id="UP000694228"/>
    </source>
</evidence>
<dbReference type="OrthoDB" id="25344at2157"/>
<sequence length="73" mass="8231">MYGGLGNDPGLAQEEGCFVFSGLTKRNFFYWYASAMSRTLKKTQVMQVGPDQISETICTDPFFDLDSFLESNE</sequence>
<organism evidence="1 2">
    <name type="scientific">Methanospirillum hungatei</name>
    <dbReference type="NCBI Taxonomy" id="2203"/>
    <lineage>
        <taxon>Archaea</taxon>
        <taxon>Methanobacteriati</taxon>
        <taxon>Methanobacteriota</taxon>
        <taxon>Stenosarchaea group</taxon>
        <taxon>Methanomicrobia</taxon>
        <taxon>Methanomicrobiales</taxon>
        <taxon>Methanospirillaceae</taxon>
        <taxon>Methanospirillum</taxon>
    </lineage>
</organism>